<dbReference type="Proteomes" id="UP000321769">
    <property type="component" value="Unassembled WGS sequence"/>
</dbReference>
<dbReference type="Pfam" id="PF00296">
    <property type="entry name" value="Bac_luciferase"/>
    <property type="match status" value="1"/>
</dbReference>
<keyword evidence="4" id="KW-1185">Reference proteome</keyword>
<dbReference type="SUPFAM" id="SSF51679">
    <property type="entry name" value="Bacterial luciferase-like"/>
    <property type="match status" value="1"/>
</dbReference>
<dbReference type="GO" id="GO:0016705">
    <property type="term" value="F:oxidoreductase activity, acting on paired donors, with incorporation or reduction of molecular oxygen"/>
    <property type="evidence" value="ECO:0007669"/>
    <property type="project" value="InterPro"/>
</dbReference>
<evidence type="ECO:0000313" key="3">
    <source>
        <dbReference type="EMBL" id="GEO89781.1"/>
    </source>
</evidence>
<dbReference type="InterPro" id="IPR011251">
    <property type="entry name" value="Luciferase-like_dom"/>
</dbReference>
<name>A0A512HWG9_9ACTN</name>
<protein>
    <submittedName>
        <fullName evidence="3">LLM class F420-dependent oxidoreductase</fullName>
    </submittedName>
</protein>
<dbReference type="Gene3D" id="3.20.20.30">
    <property type="entry name" value="Luciferase-like domain"/>
    <property type="match status" value="1"/>
</dbReference>
<dbReference type="NCBIfam" id="TIGR03559">
    <property type="entry name" value="F420_Rv3520c"/>
    <property type="match status" value="1"/>
</dbReference>
<sequence>MKLGLSLGYWGKGQPPGQADQLALAEELGYDSVWTAEAYGSDALTPLAWLGASTSRIKLGTGIVQMSARTPTATAMAAMTLDHLSGGRMMLGLGVSGPQVVEGWYGQPYPRPLARTREYFDVLRQTIARERVEHDGAQIQIPYVDRYGMKSTGLGKALRSTLHPVREQIPLLLAAEGPKNIALSAEIADGWIPFFYSPYDATFAHDALEAGFAQRAPERLPREQFEIACPVQVIVSDDLEAAADFIRPFIALYVGGMGAKGANFHFDAVARLGYEEACTKIQDLYLEGRKDEATAAVPLDLVEKIALIGPKEKIRDDLAAWHESVVTTLMVGGDATTLRMMAELVL</sequence>
<dbReference type="PANTHER" id="PTHR43244">
    <property type="match status" value="1"/>
</dbReference>
<keyword evidence="1" id="KW-0560">Oxidoreductase</keyword>
<dbReference type="AlphaFoldDB" id="A0A512HWG9"/>
<evidence type="ECO:0000256" key="1">
    <source>
        <dbReference type="ARBA" id="ARBA00023002"/>
    </source>
</evidence>
<dbReference type="InterPro" id="IPR019951">
    <property type="entry name" value="F420_OxRdatse_Rv3520c_pred"/>
</dbReference>
<evidence type="ECO:0000313" key="4">
    <source>
        <dbReference type="Proteomes" id="UP000321769"/>
    </source>
</evidence>
<dbReference type="PANTHER" id="PTHR43244:SF1">
    <property type="entry name" value="5,10-METHYLENETETRAHYDROMETHANOPTERIN REDUCTASE"/>
    <property type="match status" value="1"/>
</dbReference>
<accession>A0A512HWG9</accession>
<dbReference type="OrthoDB" id="5241778at2"/>
<organism evidence="3 4">
    <name type="scientific">Aeromicrobium flavum</name>
    <dbReference type="NCBI Taxonomy" id="416568"/>
    <lineage>
        <taxon>Bacteria</taxon>
        <taxon>Bacillati</taxon>
        <taxon>Actinomycetota</taxon>
        <taxon>Actinomycetes</taxon>
        <taxon>Propionibacteriales</taxon>
        <taxon>Nocardioidaceae</taxon>
        <taxon>Aeromicrobium</taxon>
    </lineage>
</organism>
<dbReference type="InterPro" id="IPR050564">
    <property type="entry name" value="F420-G6PD/mer"/>
</dbReference>
<gene>
    <name evidence="3" type="ORF">AFL01nite_21080</name>
</gene>
<dbReference type="EMBL" id="BJZQ01000010">
    <property type="protein sequence ID" value="GEO89781.1"/>
    <property type="molecule type" value="Genomic_DNA"/>
</dbReference>
<dbReference type="RefSeq" id="WP_146827652.1">
    <property type="nucleotide sequence ID" value="NZ_BAAAYQ010000001.1"/>
</dbReference>
<feature type="domain" description="Luciferase-like" evidence="2">
    <location>
        <begin position="18"/>
        <end position="327"/>
    </location>
</feature>
<comment type="caution">
    <text evidence="3">The sequence shown here is derived from an EMBL/GenBank/DDBJ whole genome shotgun (WGS) entry which is preliminary data.</text>
</comment>
<proteinExistence type="predicted"/>
<evidence type="ECO:0000259" key="2">
    <source>
        <dbReference type="Pfam" id="PF00296"/>
    </source>
</evidence>
<dbReference type="CDD" id="cd01097">
    <property type="entry name" value="Tetrahydromethanopterin_reductase"/>
    <property type="match status" value="1"/>
</dbReference>
<dbReference type="InterPro" id="IPR036661">
    <property type="entry name" value="Luciferase-like_sf"/>
</dbReference>
<reference evidence="3 4" key="1">
    <citation type="submission" date="2019-07" db="EMBL/GenBank/DDBJ databases">
        <title>Whole genome shotgun sequence of Aeromicrobium flavum NBRC 107625.</title>
        <authorList>
            <person name="Hosoyama A."/>
            <person name="Uohara A."/>
            <person name="Ohji S."/>
            <person name="Ichikawa N."/>
        </authorList>
    </citation>
    <scope>NUCLEOTIDE SEQUENCE [LARGE SCALE GENOMIC DNA]</scope>
    <source>
        <strain evidence="3 4">NBRC 107625</strain>
    </source>
</reference>